<dbReference type="EMBL" id="BAAATR010000026">
    <property type="protein sequence ID" value="GAA2261452.1"/>
    <property type="molecule type" value="Genomic_DNA"/>
</dbReference>
<dbReference type="Gene3D" id="3.40.630.30">
    <property type="match status" value="1"/>
</dbReference>
<dbReference type="RefSeq" id="WP_344638937.1">
    <property type="nucleotide sequence ID" value="NZ_BAAATR010000026.1"/>
</dbReference>
<proteinExistence type="predicted"/>
<protein>
    <submittedName>
        <fullName evidence="2">GNAT family N-acetyltransferase</fullName>
    </submittedName>
</protein>
<reference evidence="2 3" key="1">
    <citation type="journal article" date="2019" name="Int. J. Syst. Evol. Microbiol.">
        <title>The Global Catalogue of Microorganisms (GCM) 10K type strain sequencing project: providing services to taxonomists for standard genome sequencing and annotation.</title>
        <authorList>
            <consortium name="The Broad Institute Genomics Platform"/>
            <consortium name="The Broad Institute Genome Sequencing Center for Infectious Disease"/>
            <person name="Wu L."/>
            <person name="Ma J."/>
        </authorList>
    </citation>
    <scope>NUCLEOTIDE SEQUENCE [LARGE SCALE GENOMIC DNA]</scope>
    <source>
        <strain evidence="2 3">JCM 7356</strain>
    </source>
</reference>
<name>A0ABN3EKA3_9ACTN</name>
<gene>
    <name evidence="2" type="ORF">GCM10010430_52160</name>
</gene>
<sequence length="196" mass="21676">MITREPVLRTERLSLFRPERVDLAAVLAVHGDPETNRHNPDGPMRSSEQGERWLRRWIEDWSRDGVGYFTVVRTSEPTQVIGFAGLKVATVGIARGDRPVDDAHEGPADHVRALNLYYRFRPSSWGQGLAAEAARAALDHTRPHHPELPAYALIRADNLASLRLAARLGFQATGEVDAAGRRVHLLGVPGQLTDPS</sequence>
<evidence type="ECO:0000313" key="2">
    <source>
        <dbReference type="EMBL" id="GAA2261452.1"/>
    </source>
</evidence>
<dbReference type="InterPro" id="IPR051531">
    <property type="entry name" value="N-acetyltransferase"/>
</dbReference>
<comment type="caution">
    <text evidence="2">The sequence shown here is derived from an EMBL/GenBank/DDBJ whole genome shotgun (WGS) entry which is preliminary data.</text>
</comment>
<feature type="domain" description="N-acetyltransferase" evidence="1">
    <location>
        <begin position="14"/>
        <end position="195"/>
    </location>
</feature>
<dbReference type="InterPro" id="IPR000182">
    <property type="entry name" value="GNAT_dom"/>
</dbReference>
<organism evidence="2 3">
    <name type="scientific">Kitasatospora cystarginea</name>
    <dbReference type="NCBI Taxonomy" id="58350"/>
    <lineage>
        <taxon>Bacteria</taxon>
        <taxon>Bacillati</taxon>
        <taxon>Actinomycetota</taxon>
        <taxon>Actinomycetes</taxon>
        <taxon>Kitasatosporales</taxon>
        <taxon>Streptomycetaceae</taxon>
        <taxon>Kitasatospora</taxon>
    </lineage>
</organism>
<dbReference type="Pfam" id="PF13302">
    <property type="entry name" value="Acetyltransf_3"/>
    <property type="match status" value="1"/>
</dbReference>
<evidence type="ECO:0000313" key="3">
    <source>
        <dbReference type="Proteomes" id="UP001500305"/>
    </source>
</evidence>
<dbReference type="PANTHER" id="PTHR43792">
    <property type="entry name" value="GNAT FAMILY, PUTATIVE (AFU_ORTHOLOGUE AFUA_3G00765)-RELATED-RELATED"/>
    <property type="match status" value="1"/>
</dbReference>
<accession>A0ABN3EKA3</accession>
<dbReference type="PROSITE" id="PS51186">
    <property type="entry name" value="GNAT"/>
    <property type="match status" value="1"/>
</dbReference>
<dbReference type="Proteomes" id="UP001500305">
    <property type="component" value="Unassembled WGS sequence"/>
</dbReference>
<keyword evidence="3" id="KW-1185">Reference proteome</keyword>
<dbReference type="InterPro" id="IPR016181">
    <property type="entry name" value="Acyl_CoA_acyltransferase"/>
</dbReference>
<dbReference type="PANTHER" id="PTHR43792:SF1">
    <property type="entry name" value="N-ACETYLTRANSFERASE DOMAIN-CONTAINING PROTEIN"/>
    <property type="match status" value="1"/>
</dbReference>
<dbReference type="SUPFAM" id="SSF55729">
    <property type="entry name" value="Acyl-CoA N-acyltransferases (Nat)"/>
    <property type="match status" value="1"/>
</dbReference>
<evidence type="ECO:0000259" key="1">
    <source>
        <dbReference type="PROSITE" id="PS51186"/>
    </source>
</evidence>